<evidence type="ECO:0000256" key="6">
    <source>
        <dbReference type="HAMAP-Rule" id="MF_00337"/>
    </source>
</evidence>
<keyword evidence="9" id="KW-1185">Reference proteome</keyword>
<keyword evidence="5 6" id="KW-0269">Exonuclease</keyword>
<gene>
    <name evidence="6 8" type="primary">xseB</name>
    <name evidence="8" type="ORF">ESZ00_10090</name>
</gene>
<dbReference type="InterPro" id="IPR003761">
    <property type="entry name" value="Exonuc_VII_S"/>
</dbReference>
<evidence type="ECO:0000256" key="5">
    <source>
        <dbReference type="ARBA" id="ARBA00022839"/>
    </source>
</evidence>
<keyword evidence="7" id="KW-0175">Coiled coil</keyword>
<proteinExistence type="inferred from homology"/>
<dbReference type="EMBL" id="SDMK01000002">
    <property type="protein sequence ID" value="RXS94974.1"/>
    <property type="molecule type" value="Genomic_DNA"/>
</dbReference>
<dbReference type="EC" id="3.1.11.6" evidence="6"/>
<comment type="catalytic activity">
    <reaction evidence="6">
        <text>Exonucleolytic cleavage in either 5'- to 3'- or 3'- to 5'-direction to yield nucleoside 5'-phosphates.</text>
        <dbReference type="EC" id="3.1.11.6"/>
    </reaction>
</comment>
<comment type="subunit">
    <text evidence="6">Heterooligomer composed of large and small subunits.</text>
</comment>
<comment type="caution">
    <text evidence="8">The sequence shown here is derived from an EMBL/GenBank/DDBJ whole genome shotgun (WGS) entry which is preliminary data.</text>
</comment>
<dbReference type="NCBIfam" id="NF002140">
    <property type="entry name" value="PRK00977.1-4"/>
    <property type="match status" value="1"/>
</dbReference>
<reference evidence="8 9" key="1">
    <citation type="journal article" date="2016" name="Int. J. Syst. Evol. Microbiol.">
        <title>Acidipila dinghuensis sp. nov., an acidobacterium isolated from forest soil.</title>
        <authorList>
            <person name="Jiang Y.W."/>
            <person name="Wang J."/>
            <person name="Chen M.H."/>
            <person name="Lv Y.Y."/>
            <person name="Qiu L.H."/>
        </authorList>
    </citation>
    <scope>NUCLEOTIDE SEQUENCE [LARGE SCALE GENOMIC DNA]</scope>
    <source>
        <strain evidence="8 9">DHOF10</strain>
    </source>
</reference>
<evidence type="ECO:0000256" key="7">
    <source>
        <dbReference type="SAM" id="Coils"/>
    </source>
</evidence>
<feature type="coiled-coil region" evidence="7">
    <location>
        <begin position="3"/>
        <end position="68"/>
    </location>
</feature>
<evidence type="ECO:0000256" key="3">
    <source>
        <dbReference type="ARBA" id="ARBA00022722"/>
    </source>
</evidence>
<evidence type="ECO:0000256" key="4">
    <source>
        <dbReference type="ARBA" id="ARBA00022801"/>
    </source>
</evidence>
<comment type="subcellular location">
    <subcellularLocation>
        <location evidence="6">Cytoplasm</location>
    </subcellularLocation>
</comment>
<dbReference type="HAMAP" id="MF_00337">
    <property type="entry name" value="Exonuc_7_S"/>
    <property type="match status" value="1"/>
</dbReference>
<keyword evidence="2 6" id="KW-0963">Cytoplasm</keyword>
<name>A0A4Q1SCQ2_9BACT</name>
<accession>A0A4Q1SCQ2</accession>
<dbReference type="NCBIfam" id="TIGR01280">
    <property type="entry name" value="xseB"/>
    <property type="match status" value="1"/>
</dbReference>
<dbReference type="GO" id="GO:0008855">
    <property type="term" value="F:exodeoxyribonuclease VII activity"/>
    <property type="evidence" value="ECO:0007669"/>
    <property type="project" value="UniProtKB-UniRule"/>
</dbReference>
<sequence length="78" mass="8835">MPMAAFEESLKKLETIVAQLERGDLPLEDSVKIFEEGVQLSALCKKELEEAEGKVEILMKQRDGSMKREPFPSLDTPR</sequence>
<dbReference type="PANTHER" id="PTHR34137">
    <property type="entry name" value="EXODEOXYRIBONUCLEASE 7 SMALL SUBUNIT"/>
    <property type="match status" value="1"/>
</dbReference>
<evidence type="ECO:0000256" key="1">
    <source>
        <dbReference type="ARBA" id="ARBA00009998"/>
    </source>
</evidence>
<evidence type="ECO:0000313" key="9">
    <source>
        <dbReference type="Proteomes" id="UP000290253"/>
    </source>
</evidence>
<dbReference type="GO" id="GO:0006308">
    <property type="term" value="P:DNA catabolic process"/>
    <property type="evidence" value="ECO:0007669"/>
    <property type="project" value="UniProtKB-UniRule"/>
</dbReference>
<dbReference type="SUPFAM" id="SSF116842">
    <property type="entry name" value="XseB-like"/>
    <property type="match status" value="1"/>
</dbReference>
<dbReference type="GO" id="GO:0005829">
    <property type="term" value="C:cytosol"/>
    <property type="evidence" value="ECO:0007669"/>
    <property type="project" value="TreeGrafter"/>
</dbReference>
<dbReference type="PIRSF" id="PIRSF006488">
    <property type="entry name" value="Exonuc_VII_S"/>
    <property type="match status" value="1"/>
</dbReference>
<protein>
    <recommendedName>
        <fullName evidence="6">Exodeoxyribonuclease 7 small subunit</fullName>
        <ecNumber evidence="6">3.1.11.6</ecNumber>
    </recommendedName>
    <alternativeName>
        <fullName evidence="6">Exodeoxyribonuclease VII small subunit</fullName>
        <shortName evidence="6">Exonuclease VII small subunit</shortName>
    </alternativeName>
</protein>
<dbReference type="Gene3D" id="1.10.287.1040">
    <property type="entry name" value="Exonuclease VII, small subunit"/>
    <property type="match status" value="1"/>
</dbReference>
<keyword evidence="4 6" id="KW-0378">Hydrolase</keyword>
<evidence type="ECO:0000256" key="2">
    <source>
        <dbReference type="ARBA" id="ARBA00022490"/>
    </source>
</evidence>
<keyword evidence="3 6" id="KW-0540">Nuclease</keyword>
<dbReference type="InterPro" id="IPR037004">
    <property type="entry name" value="Exonuc_VII_ssu_sf"/>
</dbReference>
<dbReference type="PANTHER" id="PTHR34137:SF1">
    <property type="entry name" value="EXODEOXYRIBONUCLEASE 7 SMALL SUBUNIT"/>
    <property type="match status" value="1"/>
</dbReference>
<comment type="similarity">
    <text evidence="1 6">Belongs to the XseB family.</text>
</comment>
<organism evidence="8 9">
    <name type="scientific">Silvibacterium dinghuense</name>
    <dbReference type="NCBI Taxonomy" id="1560006"/>
    <lineage>
        <taxon>Bacteria</taxon>
        <taxon>Pseudomonadati</taxon>
        <taxon>Acidobacteriota</taxon>
        <taxon>Terriglobia</taxon>
        <taxon>Terriglobales</taxon>
        <taxon>Acidobacteriaceae</taxon>
        <taxon>Silvibacterium</taxon>
    </lineage>
</organism>
<dbReference type="OrthoDB" id="122704at2"/>
<dbReference type="Pfam" id="PF02609">
    <property type="entry name" value="Exonuc_VII_S"/>
    <property type="match status" value="1"/>
</dbReference>
<dbReference type="Proteomes" id="UP000290253">
    <property type="component" value="Unassembled WGS sequence"/>
</dbReference>
<evidence type="ECO:0000313" key="8">
    <source>
        <dbReference type="EMBL" id="RXS94974.1"/>
    </source>
</evidence>
<dbReference type="AlphaFoldDB" id="A0A4Q1SCQ2"/>
<dbReference type="GO" id="GO:0009318">
    <property type="term" value="C:exodeoxyribonuclease VII complex"/>
    <property type="evidence" value="ECO:0007669"/>
    <property type="project" value="UniProtKB-UniRule"/>
</dbReference>
<comment type="function">
    <text evidence="6">Bidirectionally degrades single-stranded DNA into large acid-insoluble oligonucleotides, which are then degraded further into small acid-soluble oligonucleotides.</text>
</comment>